<feature type="transmembrane region" description="Helical" evidence="5">
    <location>
        <begin position="473"/>
        <end position="496"/>
    </location>
</feature>
<evidence type="ECO:0000256" key="5">
    <source>
        <dbReference type="SAM" id="Phobius"/>
    </source>
</evidence>
<name>A0A0N5ANV7_9BILA</name>
<reference evidence="7" key="1">
    <citation type="submission" date="2016-04" db="UniProtKB">
        <authorList>
            <consortium name="WormBaseParasite"/>
        </authorList>
    </citation>
    <scope>IDENTIFICATION</scope>
</reference>
<feature type="transmembrane region" description="Helical" evidence="5">
    <location>
        <begin position="39"/>
        <end position="60"/>
    </location>
</feature>
<feature type="transmembrane region" description="Helical" evidence="5">
    <location>
        <begin position="445"/>
        <end position="467"/>
    </location>
</feature>
<dbReference type="GO" id="GO:0022857">
    <property type="term" value="F:transmembrane transporter activity"/>
    <property type="evidence" value="ECO:0007669"/>
    <property type="project" value="InterPro"/>
</dbReference>
<comment type="subcellular location">
    <subcellularLocation>
        <location evidence="1">Membrane</location>
        <topology evidence="1">Multi-pass membrane protein</topology>
    </subcellularLocation>
</comment>
<evidence type="ECO:0000256" key="1">
    <source>
        <dbReference type="ARBA" id="ARBA00004141"/>
    </source>
</evidence>
<dbReference type="STRING" id="451379.A0A0N5ANV7"/>
<organism evidence="6 7">
    <name type="scientific">Syphacia muris</name>
    <dbReference type="NCBI Taxonomy" id="451379"/>
    <lineage>
        <taxon>Eukaryota</taxon>
        <taxon>Metazoa</taxon>
        <taxon>Ecdysozoa</taxon>
        <taxon>Nematoda</taxon>
        <taxon>Chromadorea</taxon>
        <taxon>Rhabditida</taxon>
        <taxon>Spirurina</taxon>
        <taxon>Oxyuridomorpha</taxon>
        <taxon>Oxyuroidea</taxon>
        <taxon>Oxyuridae</taxon>
        <taxon>Syphacia</taxon>
    </lineage>
</organism>
<evidence type="ECO:0000313" key="6">
    <source>
        <dbReference type="Proteomes" id="UP000046393"/>
    </source>
</evidence>
<dbReference type="SUPFAM" id="SSF103473">
    <property type="entry name" value="MFS general substrate transporter"/>
    <property type="match status" value="1"/>
</dbReference>
<dbReference type="Proteomes" id="UP000046393">
    <property type="component" value="Unplaced"/>
</dbReference>
<evidence type="ECO:0000313" key="7">
    <source>
        <dbReference type="WBParaSite" id="SMUV_0000631001-mRNA-1"/>
    </source>
</evidence>
<evidence type="ECO:0000256" key="4">
    <source>
        <dbReference type="ARBA" id="ARBA00023136"/>
    </source>
</evidence>
<dbReference type="InterPro" id="IPR036259">
    <property type="entry name" value="MFS_trans_sf"/>
</dbReference>
<dbReference type="InterPro" id="IPR011701">
    <property type="entry name" value="MFS"/>
</dbReference>
<feature type="transmembrane region" description="Helical" evidence="5">
    <location>
        <begin position="404"/>
        <end position="425"/>
    </location>
</feature>
<dbReference type="WBParaSite" id="SMUV_0000631001-mRNA-1">
    <property type="protein sequence ID" value="SMUV_0000631001-mRNA-1"/>
    <property type="gene ID" value="SMUV_0000631001"/>
</dbReference>
<accession>A0A0N5ANV7</accession>
<dbReference type="AlphaFoldDB" id="A0A0N5ANV7"/>
<feature type="transmembrane region" description="Helical" evidence="5">
    <location>
        <begin position="135"/>
        <end position="151"/>
    </location>
</feature>
<dbReference type="PANTHER" id="PTHR24064">
    <property type="entry name" value="SOLUTE CARRIER FAMILY 22 MEMBER"/>
    <property type="match status" value="1"/>
</dbReference>
<feature type="transmembrane region" description="Helical" evidence="5">
    <location>
        <begin position="217"/>
        <end position="236"/>
    </location>
</feature>
<keyword evidence="3 5" id="KW-1133">Transmembrane helix</keyword>
<feature type="transmembrane region" description="Helical" evidence="5">
    <location>
        <begin position="372"/>
        <end position="398"/>
    </location>
</feature>
<keyword evidence="6" id="KW-1185">Reference proteome</keyword>
<keyword evidence="2 5" id="KW-0812">Transmembrane</keyword>
<evidence type="ECO:0000256" key="2">
    <source>
        <dbReference type="ARBA" id="ARBA00022692"/>
    </source>
</evidence>
<feature type="transmembrane region" description="Helical" evidence="5">
    <location>
        <begin position="188"/>
        <end position="205"/>
    </location>
</feature>
<feature type="transmembrane region" description="Helical" evidence="5">
    <location>
        <begin position="158"/>
        <end position="176"/>
    </location>
</feature>
<dbReference type="Pfam" id="PF07690">
    <property type="entry name" value="MFS_1"/>
    <property type="match status" value="1"/>
</dbReference>
<sequence length="615" mass="68221">MADDIKADKMVEGIEKVTIEPKRKAAFDDLLKLGRYTKFLILLFYLLLTVQSLQLLFMSFGGAAPKVVDVKCDGARPTQITEESMKNVKQTCEAVEALRKQGKNCTITTKYKYGSVHRDFGLECNPNAVTYSSTYQNAGLVIGTAISGFFVNKYGRKYALIGDLTLLLACLLLSSFSTDIVMFTITRFFVMMCTAGSHNICHLFIIENMPPKWRSIIPTYLSYPVGFVSMAIIGHLCGDWKTLTYASAAVTVLPLILMMFAIETPSAIFSQAGMIEGQKKKPTDVKLESQEPDATEALLKKKAKACRKRAREAALKCDTFLFSKKSSDFDEKWKAAATQQRLNEIASKMAAGDAEQAASNSRISPLFKDRRLVCFTLVLSFGIATLSTTTYGVLMALSDIPGEIWVNIIWSAIVSYMCNWIAIGAELICGKINHPLWAGRRQIHIGFALLTLSFIISLLVVDISGYAASGSMFWKWVVRILAWSIIGTCTELYIVFHVQCSETYPTPVRALGCTIVQTSSRLGNSIGAALRLLKGYGSFLPYTIMAALFSSELALYLNYSYGLCGRKTEEQQVIRETKGKPKPEFMASEGKGKNFDEYLEKAKLSDEDLAEFDEI</sequence>
<dbReference type="Gene3D" id="1.20.1250.20">
    <property type="entry name" value="MFS general substrate transporter like domains"/>
    <property type="match status" value="1"/>
</dbReference>
<proteinExistence type="predicted"/>
<dbReference type="GO" id="GO:0016020">
    <property type="term" value="C:membrane"/>
    <property type="evidence" value="ECO:0007669"/>
    <property type="project" value="UniProtKB-SubCell"/>
</dbReference>
<keyword evidence="4 5" id="KW-0472">Membrane</keyword>
<evidence type="ECO:0000256" key="3">
    <source>
        <dbReference type="ARBA" id="ARBA00022989"/>
    </source>
</evidence>
<protein>
    <submittedName>
        <fullName evidence="7">MFS domain-containing protein</fullName>
    </submittedName>
</protein>
<feature type="transmembrane region" description="Helical" evidence="5">
    <location>
        <begin position="242"/>
        <end position="262"/>
    </location>
</feature>